<dbReference type="PANTHER" id="PTHR33490:SF6">
    <property type="entry name" value="SLL1049 PROTEIN"/>
    <property type="match status" value="1"/>
</dbReference>
<dbReference type="SUPFAM" id="SSF54001">
    <property type="entry name" value="Cysteine proteinases"/>
    <property type="match status" value="1"/>
</dbReference>
<dbReference type="SMART" id="SM00460">
    <property type="entry name" value="TGc"/>
    <property type="match status" value="1"/>
</dbReference>
<dbReference type="EMBL" id="JAAGOX010000022">
    <property type="protein sequence ID" value="NDW46128.1"/>
    <property type="molecule type" value="Genomic_DNA"/>
</dbReference>
<sequence>MRLSISHTTRYAYDQPVPYALQQLRVTPKSGHGQAVHNWTVTVEGGQKEASFEDQHHNIVDLISFAPGTTQIAVHCSGVVEVEENHGVIGQHGGYMPMWMFLRETDVTKAGPMVRKLVSGVDGEPGSLGWMHALSAAIHGAVAYETGRSEVGWTTEDVLSAGHGVCQDHAHVFIACCRHMGIPARYVSGYLMMNDRIEQEATHAWAEANVDGLGWVGFDVSNGISPDTRYVRAATGLDYAEAAPVSGTRFGTAGETLTVQVQVQQQ</sequence>
<dbReference type="RefSeq" id="WP_164130921.1">
    <property type="nucleotide sequence ID" value="NZ_JAAGOX010000022.1"/>
</dbReference>
<name>A0A6B2NRV5_9RHOB</name>
<dbReference type="Pfam" id="PF01841">
    <property type="entry name" value="Transglut_core"/>
    <property type="match status" value="1"/>
</dbReference>
<dbReference type="PANTHER" id="PTHR33490">
    <property type="entry name" value="BLR5614 PROTEIN-RELATED"/>
    <property type="match status" value="1"/>
</dbReference>
<protein>
    <submittedName>
        <fullName evidence="2">Transglutaminase family protein</fullName>
    </submittedName>
</protein>
<dbReference type="AlphaFoldDB" id="A0A6B2NRV5"/>
<dbReference type="Gene3D" id="3.10.620.30">
    <property type="match status" value="1"/>
</dbReference>
<feature type="domain" description="Transglutaminase-like" evidence="1">
    <location>
        <begin position="158"/>
        <end position="222"/>
    </location>
</feature>
<organism evidence="2">
    <name type="scientific">Ruegeria sp. PrR005</name>
    <dbReference type="NCBI Taxonomy" id="2706882"/>
    <lineage>
        <taxon>Bacteria</taxon>
        <taxon>Pseudomonadati</taxon>
        <taxon>Pseudomonadota</taxon>
        <taxon>Alphaproteobacteria</taxon>
        <taxon>Rhodobacterales</taxon>
        <taxon>Roseobacteraceae</taxon>
        <taxon>Ruegeria</taxon>
    </lineage>
</organism>
<evidence type="ECO:0000313" key="2">
    <source>
        <dbReference type="EMBL" id="NDW46128.1"/>
    </source>
</evidence>
<gene>
    <name evidence="2" type="ORF">G0P99_14265</name>
</gene>
<comment type="caution">
    <text evidence="2">The sequence shown here is derived from an EMBL/GenBank/DDBJ whole genome shotgun (WGS) entry which is preliminary data.</text>
</comment>
<evidence type="ECO:0000259" key="1">
    <source>
        <dbReference type="SMART" id="SM00460"/>
    </source>
</evidence>
<dbReference type="InterPro" id="IPR038765">
    <property type="entry name" value="Papain-like_cys_pep_sf"/>
</dbReference>
<proteinExistence type="predicted"/>
<dbReference type="Pfam" id="PF08379">
    <property type="entry name" value="Bact_transglu_N"/>
    <property type="match status" value="1"/>
</dbReference>
<accession>A0A6B2NRV5</accession>
<dbReference type="InterPro" id="IPR013589">
    <property type="entry name" value="Bac_transglu_N"/>
</dbReference>
<dbReference type="InterPro" id="IPR002931">
    <property type="entry name" value="Transglutaminase-like"/>
</dbReference>
<reference evidence="2" key="1">
    <citation type="submission" date="2020-02" db="EMBL/GenBank/DDBJ databases">
        <title>Delineation of the pyrene-degrading pathway in Roseobacter clade bacteria by genomic analysis.</title>
        <authorList>
            <person name="Zhou H."/>
            <person name="Wang H."/>
        </authorList>
    </citation>
    <scope>NUCLEOTIDE SEQUENCE</scope>
    <source>
        <strain evidence="2">PrR005</strain>
    </source>
</reference>